<sequence length="279" mass="31275">MARLHLKVSANTSGRDFVVGDLHGCLDLLDIELAHVGFDPAVDRLFSVGDLIDRGPDSMGCLRLLHKPWFFAVRGNHEGMLLDYLYEVSQPYSCRQSAKLLVSNGGRWVFALDSGAREELREELFPLVNGLPYVITVGEGPARFHVAHAEIMTGSTDQHNWLDELAGLPLDLSPRRILTDDELTEETLAGILEPLLWGRRLWKKIDLNASREVSTPAGTLLISPNPMRPSLSLTYVGHTPLRSMMLHESHMFIDRGAYKRDAFSCLSLLNHEQVHSWLS</sequence>
<gene>
    <name evidence="2" type="ORF">DFR37_11767</name>
</gene>
<dbReference type="GO" id="GO:0005737">
    <property type="term" value="C:cytoplasm"/>
    <property type="evidence" value="ECO:0007669"/>
    <property type="project" value="TreeGrafter"/>
</dbReference>
<dbReference type="PANTHER" id="PTHR42850:SF11">
    <property type="entry name" value="BIS(5'-NUCLEOSYL)-TETRAPHOSPHATASE [SYMMETRICAL]"/>
    <property type="match status" value="1"/>
</dbReference>
<evidence type="ECO:0000313" key="2">
    <source>
        <dbReference type="EMBL" id="RBP35463.1"/>
    </source>
</evidence>
<dbReference type="InterPro" id="IPR029052">
    <property type="entry name" value="Metallo-depent_PP-like"/>
</dbReference>
<dbReference type="InterPro" id="IPR050126">
    <property type="entry name" value="Ap4A_hydrolase"/>
</dbReference>
<keyword evidence="3" id="KW-1185">Reference proteome</keyword>
<dbReference type="EMBL" id="QNRQ01000017">
    <property type="protein sequence ID" value="RBP35463.1"/>
    <property type="molecule type" value="Genomic_DNA"/>
</dbReference>
<dbReference type="Pfam" id="PF00149">
    <property type="entry name" value="Metallophos"/>
    <property type="match status" value="1"/>
</dbReference>
<protein>
    <submittedName>
        <fullName evidence="2">Serine/threonine protein phosphatase 1</fullName>
    </submittedName>
</protein>
<dbReference type="PANTHER" id="PTHR42850">
    <property type="entry name" value="METALLOPHOSPHOESTERASE"/>
    <property type="match status" value="1"/>
</dbReference>
<evidence type="ECO:0000259" key="1">
    <source>
        <dbReference type="PROSITE" id="PS00125"/>
    </source>
</evidence>
<dbReference type="AlphaFoldDB" id="A0A366H147"/>
<dbReference type="RefSeq" id="WP_113935043.1">
    <property type="nucleotide sequence ID" value="NZ_JACCEU010000013.1"/>
</dbReference>
<feature type="domain" description="Serine/threonine specific protein phosphatases" evidence="1">
    <location>
        <begin position="73"/>
        <end position="78"/>
    </location>
</feature>
<accession>A0A366H147</accession>
<dbReference type="InterPro" id="IPR004843">
    <property type="entry name" value="Calcineurin-like_PHP"/>
</dbReference>
<reference evidence="2 3" key="1">
    <citation type="submission" date="2018-06" db="EMBL/GenBank/DDBJ databases">
        <title>Genomic Encyclopedia of Type Strains, Phase IV (KMG-IV): sequencing the most valuable type-strain genomes for metagenomic binning, comparative biology and taxonomic classification.</title>
        <authorList>
            <person name="Goeker M."/>
        </authorList>
    </citation>
    <scope>NUCLEOTIDE SEQUENCE [LARGE SCALE GENOMIC DNA]</scope>
    <source>
        <strain evidence="2 3">DSM 25520</strain>
    </source>
</reference>
<proteinExistence type="predicted"/>
<dbReference type="SUPFAM" id="SSF56300">
    <property type="entry name" value="Metallo-dependent phosphatases"/>
    <property type="match status" value="1"/>
</dbReference>
<dbReference type="PROSITE" id="PS00125">
    <property type="entry name" value="SER_THR_PHOSPHATASE"/>
    <property type="match status" value="1"/>
</dbReference>
<dbReference type="Proteomes" id="UP000253628">
    <property type="component" value="Unassembled WGS sequence"/>
</dbReference>
<dbReference type="GO" id="GO:0110154">
    <property type="term" value="P:RNA decapping"/>
    <property type="evidence" value="ECO:0007669"/>
    <property type="project" value="TreeGrafter"/>
</dbReference>
<dbReference type="InterPro" id="IPR006186">
    <property type="entry name" value="Ser/Thr-sp_prot-phosphatase"/>
</dbReference>
<dbReference type="GO" id="GO:0016791">
    <property type="term" value="F:phosphatase activity"/>
    <property type="evidence" value="ECO:0007669"/>
    <property type="project" value="TreeGrafter"/>
</dbReference>
<dbReference type="GO" id="GO:0008803">
    <property type="term" value="F:bis(5'-nucleosyl)-tetraphosphatase (symmetrical) activity"/>
    <property type="evidence" value="ECO:0007669"/>
    <property type="project" value="TreeGrafter"/>
</dbReference>
<evidence type="ECO:0000313" key="3">
    <source>
        <dbReference type="Proteomes" id="UP000253628"/>
    </source>
</evidence>
<dbReference type="Gene3D" id="3.60.21.10">
    <property type="match status" value="1"/>
</dbReference>
<comment type="caution">
    <text evidence="2">The sequence shown here is derived from an EMBL/GenBank/DDBJ whole genome shotgun (WGS) entry which is preliminary data.</text>
</comment>
<dbReference type="OrthoDB" id="5296354at2"/>
<name>A0A366H147_9BURK</name>
<organism evidence="2 3">
    <name type="scientific">Eoetvoesiella caeni</name>
    <dbReference type="NCBI Taxonomy" id="645616"/>
    <lineage>
        <taxon>Bacteria</taxon>
        <taxon>Pseudomonadati</taxon>
        <taxon>Pseudomonadota</taxon>
        <taxon>Betaproteobacteria</taxon>
        <taxon>Burkholderiales</taxon>
        <taxon>Alcaligenaceae</taxon>
        <taxon>Eoetvoesiella</taxon>
    </lineage>
</organism>